<dbReference type="PANTHER" id="PTHR44196:SF1">
    <property type="entry name" value="DEHYDROGENASE_REDUCTASE SDR FAMILY MEMBER 7B"/>
    <property type="match status" value="1"/>
</dbReference>
<dbReference type="STRING" id="1423724.FC32_GL000946"/>
<evidence type="ECO:0000256" key="3">
    <source>
        <dbReference type="RuleBase" id="RU000363"/>
    </source>
</evidence>
<dbReference type="GO" id="GO:0016020">
    <property type="term" value="C:membrane"/>
    <property type="evidence" value="ECO:0007669"/>
    <property type="project" value="TreeGrafter"/>
</dbReference>
<accession>A0A0R1TYL8</accession>
<dbReference type="PRINTS" id="PR00081">
    <property type="entry name" value="GDHRDH"/>
</dbReference>
<dbReference type="eggNOG" id="COG0300">
    <property type="taxonomic scope" value="Bacteria"/>
</dbReference>
<dbReference type="Proteomes" id="UP000051324">
    <property type="component" value="Unassembled WGS sequence"/>
</dbReference>
<dbReference type="AlphaFoldDB" id="A0A0R1TYL8"/>
<gene>
    <name evidence="4" type="ORF">FC32_GL000946</name>
</gene>
<dbReference type="PANTHER" id="PTHR44196">
    <property type="entry name" value="DEHYDROGENASE/REDUCTASE SDR FAMILY MEMBER 7B"/>
    <property type="match status" value="1"/>
</dbReference>
<dbReference type="FunFam" id="3.40.50.720:FF:000047">
    <property type="entry name" value="NADP-dependent L-serine/L-allo-threonine dehydrogenase"/>
    <property type="match status" value="1"/>
</dbReference>
<evidence type="ECO:0000313" key="5">
    <source>
        <dbReference type="Proteomes" id="UP000051324"/>
    </source>
</evidence>
<name>A0A0R1TYL8_9LACO</name>
<proteinExistence type="inferred from homology"/>
<dbReference type="RefSeq" id="WP_025086952.1">
    <property type="nucleotide sequence ID" value="NZ_AZFT01000053.1"/>
</dbReference>
<dbReference type="EMBL" id="AZFT01000053">
    <property type="protein sequence ID" value="KRL83685.1"/>
    <property type="molecule type" value="Genomic_DNA"/>
</dbReference>
<comment type="caution">
    <text evidence="4">The sequence shown here is derived from an EMBL/GenBank/DDBJ whole genome shotgun (WGS) entry which is preliminary data.</text>
</comment>
<organism evidence="4 5">
    <name type="scientific">Ligilactobacillus apodemi DSM 16634 = JCM 16172</name>
    <dbReference type="NCBI Taxonomy" id="1423724"/>
    <lineage>
        <taxon>Bacteria</taxon>
        <taxon>Bacillati</taxon>
        <taxon>Bacillota</taxon>
        <taxon>Bacilli</taxon>
        <taxon>Lactobacillales</taxon>
        <taxon>Lactobacillaceae</taxon>
        <taxon>Ligilactobacillus</taxon>
    </lineage>
</organism>
<keyword evidence="2" id="KW-0560">Oxidoreductase</keyword>
<dbReference type="Gene3D" id="3.40.50.720">
    <property type="entry name" value="NAD(P)-binding Rossmann-like Domain"/>
    <property type="match status" value="1"/>
</dbReference>
<dbReference type="Pfam" id="PF00106">
    <property type="entry name" value="adh_short"/>
    <property type="match status" value="1"/>
</dbReference>
<dbReference type="InterPro" id="IPR020904">
    <property type="entry name" value="Sc_DH/Rdtase_CS"/>
</dbReference>
<evidence type="ECO:0000256" key="2">
    <source>
        <dbReference type="ARBA" id="ARBA00023002"/>
    </source>
</evidence>
<dbReference type="SUPFAM" id="SSF51735">
    <property type="entry name" value="NAD(P)-binding Rossmann-fold domains"/>
    <property type="match status" value="1"/>
</dbReference>
<dbReference type="OrthoDB" id="9793345at2"/>
<evidence type="ECO:0000313" key="4">
    <source>
        <dbReference type="EMBL" id="KRL83685.1"/>
    </source>
</evidence>
<dbReference type="PROSITE" id="PS00061">
    <property type="entry name" value="ADH_SHORT"/>
    <property type="match status" value="1"/>
</dbReference>
<dbReference type="PIRSF" id="PIRSF000126">
    <property type="entry name" value="11-beta-HSD1"/>
    <property type="match status" value="1"/>
</dbReference>
<comment type="similarity">
    <text evidence="1 3">Belongs to the short-chain dehydrogenases/reductases (SDR) family.</text>
</comment>
<dbReference type="GO" id="GO:0016616">
    <property type="term" value="F:oxidoreductase activity, acting on the CH-OH group of donors, NAD or NADP as acceptor"/>
    <property type="evidence" value="ECO:0007669"/>
    <property type="project" value="UniProtKB-ARBA"/>
</dbReference>
<evidence type="ECO:0000256" key="1">
    <source>
        <dbReference type="ARBA" id="ARBA00006484"/>
    </source>
</evidence>
<reference evidence="4 5" key="1">
    <citation type="journal article" date="2015" name="Genome Announc.">
        <title>Expanding the biotechnology potential of lactobacilli through comparative genomics of 213 strains and associated genera.</title>
        <authorList>
            <person name="Sun Z."/>
            <person name="Harris H.M."/>
            <person name="McCann A."/>
            <person name="Guo C."/>
            <person name="Argimon S."/>
            <person name="Zhang W."/>
            <person name="Yang X."/>
            <person name="Jeffery I.B."/>
            <person name="Cooney J.C."/>
            <person name="Kagawa T.F."/>
            <person name="Liu W."/>
            <person name="Song Y."/>
            <person name="Salvetti E."/>
            <person name="Wrobel A."/>
            <person name="Rasinkangas P."/>
            <person name="Parkhill J."/>
            <person name="Rea M.C."/>
            <person name="O'Sullivan O."/>
            <person name="Ritari J."/>
            <person name="Douillard F.P."/>
            <person name="Paul Ross R."/>
            <person name="Yang R."/>
            <person name="Briner A.E."/>
            <person name="Felis G.E."/>
            <person name="de Vos W.M."/>
            <person name="Barrangou R."/>
            <person name="Klaenhammer T.R."/>
            <person name="Caufield P.W."/>
            <person name="Cui Y."/>
            <person name="Zhang H."/>
            <person name="O'Toole P.W."/>
        </authorList>
    </citation>
    <scope>NUCLEOTIDE SEQUENCE [LARGE SCALE GENOMIC DNA]</scope>
    <source>
        <strain evidence="4 5">DSM 16634</strain>
    </source>
</reference>
<dbReference type="InterPro" id="IPR036291">
    <property type="entry name" value="NAD(P)-bd_dom_sf"/>
</dbReference>
<keyword evidence="5" id="KW-1185">Reference proteome</keyword>
<protein>
    <submittedName>
        <fullName evidence="4">Short chain dehydrogenase</fullName>
    </submittedName>
</protein>
<sequence length="269" mass="29461">MTGYKQLKDLTNRVVLITGASSGLGEQVAYQAAKKGAIVVGCARRKDKLEKVMAVCRAISGRLAYAYQLDVSQPAEIEKVIDEIETNVGPIDVLINDAGFGMMKQALNFNMDIAESMFRVNVLGLMYVTKYTALNMAKRKRGMIINVASIAGKIATPKASVYSATKAAVIAYSNSLRLELKPLGITVMTVNPGPIRTAFFDIADETGDYINSVKWMALNPEIVAEKIVKAIGTNKRELNLPSYMEWAHHGYQVFPRLGDYLAGGIFNKK</sequence>
<dbReference type="PATRIC" id="fig|1423724.4.peg.987"/>
<dbReference type="InterPro" id="IPR002347">
    <property type="entry name" value="SDR_fam"/>
</dbReference>
<dbReference type="PRINTS" id="PR00080">
    <property type="entry name" value="SDRFAMILY"/>
</dbReference>